<keyword evidence="6 14" id="KW-0808">Transferase</keyword>
<dbReference type="EC" id="2.4.99.23" evidence="10"/>
<dbReference type="EMBL" id="WINI01000006">
    <property type="protein sequence ID" value="MQR01314.1"/>
    <property type="molecule type" value="Genomic_DNA"/>
</dbReference>
<comment type="pathway">
    <text evidence="2">Bacterial outer membrane biogenesis; LPS core biosynthesis.</text>
</comment>
<dbReference type="Pfam" id="PF01075">
    <property type="entry name" value="Glyco_transf_9"/>
    <property type="match status" value="1"/>
</dbReference>
<evidence type="ECO:0000256" key="1">
    <source>
        <dbReference type="ARBA" id="ARBA00004515"/>
    </source>
</evidence>
<dbReference type="OrthoDB" id="9767552at2"/>
<evidence type="ECO:0000256" key="4">
    <source>
        <dbReference type="ARBA" id="ARBA00022519"/>
    </source>
</evidence>
<dbReference type="RefSeq" id="WP_153235060.1">
    <property type="nucleotide sequence ID" value="NZ_WINI01000006.1"/>
</dbReference>
<evidence type="ECO:0000256" key="9">
    <source>
        <dbReference type="ARBA" id="ARBA00043995"/>
    </source>
</evidence>
<keyword evidence="7" id="KW-0448">Lipopolysaccharide biosynthesis</keyword>
<sequence length="329" mass="36723">MNILIVRVSSLGDVVHNMPMVSDIRRHYPDANIDWVVEEGYTSLVRMNPDVRRIIPIALRRWRKSLLTASTRDEIAHFRQQLKQYTYDIVFDTQGLIKTSVVMRMARLAPGGKRVGLANATEGSGYEPLSRLFHTESVAVGLRTHAVLRARQVAAKALGYVLDGPANFNLQMPEIQPGQQPSWLPDTPYAVFFHGTARTEKQWPIADWIAVAEQLSQRGLQVLLPWGNEVEKRTAEQLAENMANARVLPKLPLMEAVTLAQRAALVIGVDTGLTHIAAAFMRPTIELYCDSPRWKTEGNWSSSIINLGDERTPPTVEQVTTAIAKLLAS</sequence>
<dbReference type="GO" id="GO:0005829">
    <property type="term" value="C:cytosol"/>
    <property type="evidence" value="ECO:0007669"/>
    <property type="project" value="TreeGrafter"/>
</dbReference>
<keyword evidence="15" id="KW-1185">Reference proteome</keyword>
<evidence type="ECO:0000256" key="7">
    <source>
        <dbReference type="ARBA" id="ARBA00022985"/>
    </source>
</evidence>
<evidence type="ECO:0000256" key="11">
    <source>
        <dbReference type="ARBA" id="ARBA00044190"/>
    </source>
</evidence>
<comment type="caution">
    <text evidence="14">The sequence shown here is derived from an EMBL/GenBank/DDBJ whole genome shotgun (WGS) entry which is preliminary data.</text>
</comment>
<dbReference type="PANTHER" id="PTHR30160">
    <property type="entry name" value="TETRAACYLDISACCHARIDE 4'-KINASE-RELATED"/>
    <property type="match status" value="1"/>
</dbReference>
<gene>
    <name evidence="14" type="primary">waaC</name>
    <name evidence="14" type="ORF">GEV47_11570</name>
</gene>
<proteinExistence type="inferred from homology"/>
<accession>A0A843YUD3</accession>
<evidence type="ECO:0000256" key="13">
    <source>
        <dbReference type="ARBA" id="ARBA00049201"/>
    </source>
</evidence>
<dbReference type="CDD" id="cd03789">
    <property type="entry name" value="GT9_LPS_heptosyltransferase"/>
    <property type="match status" value="1"/>
</dbReference>
<dbReference type="NCBIfam" id="TIGR02193">
    <property type="entry name" value="heptsyl_trn_I"/>
    <property type="match status" value="1"/>
</dbReference>
<evidence type="ECO:0000313" key="15">
    <source>
        <dbReference type="Proteomes" id="UP000451565"/>
    </source>
</evidence>
<keyword evidence="3" id="KW-1003">Cell membrane</keyword>
<name>A0A843YUD3_9BURK</name>
<dbReference type="GO" id="GO:0009244">
    <property type="term" value="P:lipopolysaccharide core region biosynthetic process"/>
    <property type="evidence" value="ECO:0007669"/>
    <property type="project" value="InterPro"/>
</dbReference>
<keyword evidence="5" id="KW-0328">Glycosyltransferase</keyword>
<dbReference type="Gene3D" id="3.40.50.2000">
    <property type="entry name" value="Glycogen Phosphorylase B"/>
    <property type="match status" value="2"/>
</dbReference>
<comment type="catalytic activity">
    <reaction evidence="13">
        <text>an alpha-Kdo-(2-&gt;4)-alpha-Kdo-(2-&gt;6)-lipid A + ADP-L-glycero-beta-D-manno-heptose = an L-alpha-D-Hep-(1-&gt;5)-[alpha-Kdo-(2-&gt;4)]-alpha-Kdo-(2-&gt;6)-lipid A + ADP + H(+)</text>
        <dbReference type="Rhea" id="RHEA:74067"/>
        <dbReference type="ChEBI" id="CHEBI:15378"/>
        <dbReference type="ChEBI" id="CHEBI:61506"/>
        <dbReference type="ChEBI" id="CHEBI:176431"/>
        <dbReference type="ChEBI" id="CHEBI:193068"/>
        <dbReference type="ChEBI" id="CHEBI:456216"/>
        <dbReference type="EC" id="2.4.99.23"/>
    </reaction>
</comment>
<dbReference type="SUPFAM" id="SSF53756">
    <property type="entry name" value="UDP-Glycosyltransferase/glycogen phosphorylase"/>
    <property type="match status" value="1"/>
</dbReference>
<dbReference type="GO" id="GO:0005886">
    <property type="term" value="C:plasma membrane"/>
    <property type="evidence" value="ECO:0007669"/>
    <property type="project" value="UniProtKB-SubCell"/>
</dbReference>
<protein>
    <recommendedName>
        <fullName evidence="11">Lipopolysaccharide heptosyltransferase 1</fullName>
        <ecNumber evidence="10">2.4.99.23</ecNumber>
    </recommendedName>
    <alternativeName>
        <fullName evidence="12">ADP-heptose:lipopolysaccharide heptosyltransferase I</fullName>
    </alternativeName>
</protein>
<keyword evidence="4" id="KW-0997">Cell inner membrane</keyword>
<evidence type="ECO:0000256" key="8">
    <source>
        <dbReference type="ARBA" id="ARBA00023136"/>
    </source>
</evidence>
<dbReference type="InterPro" id="IPR002201">
    <property type="entry name" value="Glyco_trans_9"/>
</dbReference>
<dbReference type="AlphaFoldDB" id="A0A843YUD3"/>
<evidence type="ECO:0000256" key="2">
    <source>
        <dbReference type="ARBA" id="ARBA00004713"/>
    </source>
</evidence>
<organism evidence="14 15">
    <name type="scientific">Glaciimonas soli</name>
    <dbReference type="NCBI Taxonomy" id="2590999"/>
    <lineage>
        <taxon>Bacteria</taxon>
        <taxon>Pseudomonadati</taxon>
        <taxon>Pseudomonadota</taxon>
        <taxon>Betaproteobacteria</taxon>
        <taxon>Burkholderiales</taxon>
        <taxon>Oxalobacteraceae</taxon>
        <taxon>Glaciimonas</taxon>
    </lineage>
</organism>
<evidence type="ECO:0000313" key="14">
    <source>
        <dbReference type="EMBL" id="MQR01314.1"/>
    </source>
</evidence>
<dbReference type="InterPro" id="IPR051199">
    <property type="entry name" value="LPS_LOS_Heptosyltrfase"/>
</dbReference>
<evidence type="ECO:0000256" key="12">
    <source>
        <dbReference type="ARBA" id="ARBA00044330"/>
    </source>
</evidence>
<evidence type="ECO:0000256" key="3">
    <source>
        <dbReference type="ARBA" id="ARBA00022475"/>
    </source>
</evidence>
<evidence type="ECO:0000256" key="10">
    <source>
        <dbReference type="ARBA" id="ARBA00044041"/>
    </source>
</evidence>
<dbReference type="InterPro" id="IPR011908">
    <property type="entry name" value="LipoPS_heptosylTferase-I"/>
</dbReference>
<comment type="similarity">
    <text evidence="9">Belongs to the glycosyltransferase 9 family.</text>
</comment>
<dbReference type="GO" id="GO:0008713">
    <property type="term" value="F:ADP-heptose-lipopolysaccharide heptosyltransferase activity"/>
    <property type="evidence" value="ECO:0007669"/>
    <property type="project" value="TreeGrafter"/>
</dbReference>
<keyword evidence="8" id="KW-0472">Membrane</keyword>
<evidence type="ECO:0000256" key="6">
    <source>
        <dbReference type="ARBA" id="ARBA00022679"/>
    </source>
</evidence>
<comment type="subcellular location">
    <subcellularLocation>
        <location evidence="1">Cell inner membrane</location>
        <topology evidence="1">Peripheral membrane protein</topology>
        <orientation evidence="1">Cytoplasmic side</orientation>
    </subcellularLocation>
</comment>
<reference evidence="14 15" key="1">
    <citation type="submission" date="2019-10" db="EMBL/GenBank/DDBJ databases">
        <title>Glaciimonas soli sp. nov., a psychrophilic bacterium isolated from the forest soil of a high elevation mountain in Taiwan.</title>
        <authorList>
            <person name="Wang L.-T."/>
            <person name="Shieh W.Y."/>
        </authorList>
    </citation>
    <scope>NUCLEOTIDE SEQUENCE [LARGE SCALE GENOMIC DNA]</scope>
    <source>
        <strain evidence="14 15">GS1</strain>
    </source>
</reference>
<evidence type="ECO:0000256" key="5">
    <source>
        <dbReference type="ARBA" id="ARBA00022676"/>
    </source>
</evidence>
<dbReference type="PANTHER" id="PTHR30160:SF19">
    <property type="entry name" value="LIPOPOLYSACCHARIDE HEPTOSYLTRANSFERASE 1"/>
    <property type="match status" value="1"/>
</dbReference>
<dbReference type="Proteomes" id="UP000451565">
    <property type="component" value="Unassembled WGS sequence"/>
</dbReference>